<keyword evidence="2" id="KW-1185">Reference proteome</keyword>
<dbReference type="SUPFAM" id="SSF55021">
    <property type="entry name" value="ACT-like"/>
    <property type="match status" value="1"/>
</dbReference>
<sequence length="175" mass="19985">MLNFVGGRLMWGKIEHYFDEYPVRKLIAKTLLRYGLRVSEDMKIKAGEIEVPYTKIAKALNVDRRVVKETVAMILKTPELRDIYMNLEPTVHMKYVGKHVGYGVIEIEPEPRAIGILAKIAQKIAEREINIVQVVAEDPELYPEAILTIITEKPIPGDLINELSKLEGVKRISIY</sequence>
<dbReference type="eggNOG" id="arCOG02316">
    <property type="taxonomic scope" value="Archaea"/>
</dbReference>
<gene>
    <name evidence="1" type="ordered locus">PF1572</name>
</gene>
<dbReference type="Proteomes" id="UP000001013">
    <property type="component" value="Chromosome"/>
</dbReference>
<proteinExistence type="predicted"/>
<evidence type="ECO:0008006" key="3">
    <source>
        <dbReference type="Google" id="ProtNLM"/>
    </source>
</evidence>
<organism evidence="1 2">
    <name type="scientific">Pyrococcus furiosus (strain ATCC 43587 / DSM 3638 / JCM 8422 / Vc1)</name>
    <dbReference type="NCBI Taxonomy" id="186497"/>
    <lineage>
        <taxon>Archaea</taxon>
        <taxon>Methanobacteriati</taxon>
        <taxon>Methanobacteriota</taxon>
        <taxon>Thermococci</taxon>
        <taxon>Thermococcales</taxon>
        <taxon>Thermococcaceae</taxon>
        <taxon>Pyrococcus</taxon>
    </lineage>
</organism>
<dbReference type="KEGG" id="pfu:PF1572"/>
<dbReference type="InterPro" id="IPR014424">
    <property type="entry name" value="UCP004897_ACT"/>
</dbReference>
<name>Q8U0L5_PYRFU</name>
<dbReference type="PATRIC" id="fig|186497.12.peg.1638"/>
<dbReference type="EMBL" id="AE009950">
    <property type="protein sequence ID" value="AAL81696.1"/>
    <property type="molecule type" value="Genomic_DNA"/>
</dbReference>
<evidence type="ECO:0000313" key="2">
    <source>
        <dbReference type="Proteomes" id="UP000001013"/>
    </source>
</evidence>
<reference evidence="1 2" key="1">
    <citation type="journal article" date="1999" name="Genetics">
        <title>Divergence of the hyperthermophilic archaea Pyrococcus furiosus and P. horikoshii inferred from complete genomic sequences.</title>
        <authorList>
            <person name="Maeder D.L."/>
            <person name="Weiss R.B."/>
            <person name="Dunn D.M."/>
            <person name="Cherry J.L."/>
            <person name="Gonzalez J.M."/>
            <person name="DiRuggiero J."/>
            <person name="Robb F.T."/>
        </authorList>
    </citation>
    <scope>NUCLEOTIDE SEQUENCE [LARGE SCALE GENOMIC DNA]</scope>
    <source>
        <strain evidence="2">ATCC 43587 / DSM 3638 / JCM 8422 / Vc1</strain>
    </source>
</reference>
<dbReference type="PIRSF" id="PIRSF004897">
    <property type="entry name" value="UCP004897_ACT"/>
    <property type="match status" value="1"/>
</dbReference>
<dbReference type="InterPro" id="IPR045865">
    <property type="entry name" value="ACT-like_dom_sf"/>
</dbReference>
<accession>Q8U0L5</accession>
<dbReference type="PaxDb" id="186497-PF1572"/>
<dbReference type="HOGENOM" id="CLU_100860_0_0_2"/>
<evidence type="ECO:0000313" key="1">
    <source>
        <dbReference type="EMBL" id="AAL81696.1"/>
    </source>
</evidence>
<dbReference type="PhylomeDB" id="Q8U0L5"/>
<protein>
    <recommendedName>
        <fullName evidence="3">ACT domain-containing protein</fullName>
    </recommendedName>
</protein>
<dbReference type="Gene3D" id="3.30.70.260">
    <property type="match status" value="1"/>
</dbReference>
<dbReference type="AlphaFoldDB" id="Q8U0L5"/>
<dbReference type="STRING" id="186497.PF1572"/>